<feature type="domain" description="Fibronectin type-III" evidence="2">
    <location>
        <begin position="211"/>
        <end position="301"/>
    </location>
</feature>
<dbReference type="InterPro" id="IPR036116">
    <property type="entry name" value="FN3_sf"/>
</dbReference>
<sequence>MTLHLTLPKTTTDNEPLDRDSNVEICRSEGTSECASVIKVPISKINDLQDTLPQNFASGASVEVHYQVRITNAGGRAAGWSKPVTVAGGDAPDQIQGLQASLGATGLLLRWTPSAMPFDEVRIERIEPDTAQPKKKTSIERKRAQQQQQTVLAVPATGGDPGGAVDATAEAGQRYVYRLERRRRLRLGKDEIWVGGEVTELDTGILRDTTPPAVPQSLEALSSESGISLSWQPGTEADLAGYAVYRVDDSGELRLTAMPVTAPQFTDTTAIKGKQYRYRVAAVDRAGNESGKSEPVTEEMR</sequence>
<evidence type="ECO:0000313" key="4">
    <source>
        <dbReference type="Proteomes" id="UP000321820"/>
    </source>
</evidence>
<dbReference type="AlphaFoldDB" id="A0A5B9EIZ4"/>
<evidence type="ECO:0000256" key="1">
    <source>
        <dbReference type="SAM" id="MobiDB-lite"/>
    </source>
</evidence>
<dbReference type="InterPro" id="IPR003961">
    <property type="entry name" value="FN3_dom"/>
</dbReference>
<keyword evidence="4" id="KW-1185">Reference proteome</keyword>
<dbReference type="CDD" id="cd00063">
    <property type="entry name" value="FN3"/>
    <property type="match status" value="1"/>
</dbReference>
<evidence type="ECO:0000259" key="2">
    <source>
        <dbReference type="PROSITE" id="PS50853"/>
    </source>
</evidence>
<feature type="region of interest" description="Disordered" evidence="1">
    <location>
        <begin position="128"/>
        <end position="166"/>
    </location>
</feature>
<dbReference type="KEGG" id="talb:FTW19_25335"/>
<dbReference type="Gene3D" id="2.60.40.10">
    <property type="entry name" value="Immunoglobulins"/>
    <property type="match status" value="1"/>
</dbReference>
<dbReference type="Proteomes" id="UP000321820">
    <property type="component" value="Chromosome"/>
</dbReference>
<dbReference type="InterPro" id="IPR013783">
    <property type="entry name" value="Ig-like_fold"/>
</dbReference>
<proteinExistence type="predicted"/>
<dbReference type="SUPFAM" id="SSF49265">
    <property type="entry name" value="Fibronectin type III"/>
    <property type="match status" value="1"/>
</dbReference>
<dbReference type="SMART" id="SM00060">
    <property type="entry name" value="FN3"/>
    <property type="match status" value="2"/>
</dbReference>
<organism evidence="3 4">
    <name type="scientific">Terriglobus albidus</name>
    <dbReference type="NCBI Taxonomy" id="1592106"/>
    <lineage>
        <taxon>Bacteria</taxon>
        <taxon>Pseudomonadati</taxon>
        <taxon>Acidobacteriota</taxon>
        <taxon>Terriglobia</taxon>
        <taxon>Terriglobales</taxon>
        <taxon>Acidobacteriaceae</taxon>
        <taxon>Terriglobus</taxon>
    </lineage>
</organism>
<gene>
    <name evidence="3" type="ORF">FTW19_25335</name>
</gene>
<protein>
    <recommendedName>
        <fullName evidence="2">Fibronectin type-III domain-containing protein</fullName>
    </recommendedName>
</protein>
<name>A0A5B9EIZ4_9BACT</name>
<dbReference type="EMBL" id="CP042806">
    <property type="protein sequence ID" value="QEE31035.1"/>
    <property type="molecule type" value="Genomic_DNA"/>
</dbReference>
<dbReference type="PROSITE" id="PS50853">
    <property type="entry name" value="FN3"/>
    <property type="match status" value="1"/>
</dbReference>
<dbReference type="RefSeq" id="WP_147650329.1">
    <property type="nucleotide sequence ID" value="NZ_CP042806.1"/>
</dbReference>
<dbReference type="Pfam" id="PF00041">
    <property type="entry name" value="fn3"/>
    <property type="match status" value="1"/>
</dbReference>
<dbReference type="OrthoDB" id="116812at2"/>
<accession>A0A5B9EIZ4</accession>
<reference evidence="3 4" key="1">
    <citation type="submission" date="2019-08" db="EMBL/GenBank/DDBJ databases">
        <title>Complete genome sequence of Terriglobus albidus strain ORNL.</title>
        <authorList>
            <person name="Podar M."/>
        </authorList>
    </citation>
    <scope>NUCLEOTIDE SEQUENCE [LARGE SCALE GENOMIC DNA]</scope>
    <source>
        <strain evidence="3 4">ORNL</strain>
    </source>
</reference>
<evidence type="ECO:0000313" key="3">
    <source>
        <dbReference type="EMBL" id="QEE31035.1"/>
    </source>
</evidence>